<gene>
    <name evidence="1" type="ORF">RRG08_031249</name>
</gene>
<dbReference type="Proteomes" id="UP001283361">
    <property type="component" value="Unassembled WGS sequence"/>
</dbReference>
<reference evidence="1" key="1">
    <citation type="journal article" date="2023" name="G3 (Bethesda)">
        <title>A reference genome for the long-term kleptoplast-retaining sea slug Elysia crispata morphotype clarki.</title>
        <authorList>
            <person name="Eastman K.E."/>
            <person name="Pendleton A.L."/>
            <person name="Shaikh M.A."/>
            <person name="Suttiyut T."/>
            <person name="Ogas R."/>
            <person name="Tomko P."/>
            <person name="Gavelis G."/>
            <person name="Widhalm J.R."/>
            <person name="Wisecaver J.H."/>
        </authorList>
    </citation>
    <scope>NUCLEOTIDE SEQUENCE</scope>
    <source>
        <strain evidence="1">ECLA1</strain>
    </source>
</reference>
<name>A0AAE1E0Q5_9GAST</name>
<evidence type="ECO:0000313" key="1">
    <source>
        <dbReference type="EMBL" id="KAK3788593.1"/>
    </source>
</evidence>
<accession>A0AAE1E0Q5</accession>
<organism evidence="1 2">
    <name type="scientific">Elysia crispata</name>
    <name type="common">lettuce slug</name>
    <dbReference type="NCBI Taxonomy" id="231223"/>
    <lineage>
        <taxon>Eukaryota</taxon>
        <taxon>Metazoa</taxon>
        <taxon>Spiralia</taxon>
        <taxon>Lophotrochozoa</taxon>
        <taxon>Mollusca</taxon>
        <taxon>Gastropoda</taxon>
        <taxon>Heterobranchia</taxon>
        <taxon>Euthyneura</taxon>
        <taxon>Panpulmonata</taxon>
        <taxon>Sacoglossa</taxon>
        <taxon>Placobranchoidea</taxon>
        <taxon>Plakobranchidae</taxon>
        <taxon>Elysia</taxon>
    </lineage>
</organism>
<protein>
    <submittedName>
        <fullName evidence="1">Uncharacterized protein</fullName>
    </submittedName>
</protein>
<proteinExistence type="predicted"/>
<dbReference type="AlphaFoldDB" id="A0AAE1E0Q5"/>
<evidence type="ECO:0000313" key="2">
    <source>
        <dbReference type="Proteomes" id="UP001283361"/>
    </source>
</evidence>
<comment type="caution">
    <text evidence="1">The sequence shown here is derived from an EMBL/GenBank/DDBJ whole genome shotgun (WGS) entry which is preliminary data.</text>
</comment>
<sequence length="122" mass="13520">MLLKQQGYVPLDDNPTCYRGRAGTQQKSIWPLWNNGESTTAGWCSAPLMQPERYSCDVLPDCSLNDPRPQAGITESRPEGCLSISLTIHLHATHGTWATPLDIDTAITHWSGKYTTLLLSSY</sequence>
<keyword evidence="2" id="KW-1185">Reference proteome</keyword>
<dbReference type="EMBL" id="JAWDGP010001753">
    <property type="protein sequence ID" value="KAK3788593.1"/>
    <property type="molecule type" value="Genomic_DNA"/>
</dbReference>